<protein>
    <submittedName>
        <fullName evidence="1">Uncharacterized protein</fullName>
    </submittedName>
</protein>
<dbReference type="InterPro" id="IPR045442">
    <property type="entry name" value="DUF6505"/>
</dbReference>
<dbReference type="Proteomes" id="UP000581135">
    <property type="component" value="Unassembled WGS sequence"/>
</dbReference>
<gene>
    <name evidence="1" type="ORF">FHR98_001309</name>
</gene>
<name>A0A839STJ1_9PROT</name>
<evidence type="ECO:0000313" key="2">
    <source>
        <dbReference type="Proteomes" id="UP000581135"/>
    </source>
</evidence>
<proteinExistence type="predicted"/>
<organism evidence="1 2">
    <name type="scientific">Limibacillus halophilus</name>
    <dbReference type="NCBI Taxonomy" id="1579333"/>
    <lineage>
        <taxon>Bacteria</taxon>
        <taxon>Pseudomonadati</taxon>
        <taxon>Pseudomonadota</taxon>
        <taxon>Alphaproteobacteria</taxon>
        <taxon>Rhodospirillales</taxon>
        <taxon>Rhodovibrionaceae</taxon>
        <taxon>Limibacillus</taxon>
    </lineage>
</organism>
<reference evidence="1 2" key="1">
    <citation type="submission" date="2020-08" db="EMBL/GenBank/DDBJ databases">
        <title>Genomic Encyclopedia of Type Strains, Phase III (KMG-III): the genomes of soil and plant-associated and newly described type strains.</title>
        <authorList>
            <person name="Whitman W."/>
        </authorList>
    </citation>
    <scope>NUCLEOTIDE SEQUENCE [LARGE SCALE GENOMIC DNA]</scope>
    <source>
        <strain evidence="1 2">CECT 8803</strain>
    </source>
</reference>
<comment type="caution">
    <text evidence="1">The sequence shown here is derived from an EMBL/GenBank/DDBJ whole genome shotgun (WGS) entry which is preliminary data.</text>
</comment>
<evidence type="ECO:0000313" key="1">
    <source>
        <dbReference type="EMBL" id="MBB3065030.1"/>
    </source>
</evidence>
<dbReference type="Pfam" id="PF20115">
    <property type="entry name" value="DUF6505"/>
    <property type="match status" value="1"/>
</dbReference>
<dbReference type="AlphaFoldDB" id="A0A839STJ1"/>
<accession>A0A839STJ1</accession>
<sequence>MKFPRVIRLDASDLHVFEQPAEVGEWAVPGSFAFIGVDGTALTGKTKIAFASGWLGTQTWGRASLVEVAEIDEAAFHAVIERLAQLFASAYGAPSLVEALPAARAEAEDAAALADHKTGTLLAIEREPGDPEPDGTASFRERVRLITPQRATDHARIWEITSDSEE</sequence>
<dbReference type="EMBL" id="JACHXA010000003">
    <property type="protein sequence ID" value="MBB3065030.1"/>
    <property type="molecule type" value="Genomic_DNA"/>
</dbReference>
<dbReference type="RefSeq" id="WP_183415842.1">
    <property type="nucleotide sequence ID" value="NZ_JACHXA010000003.1"/>
</dbReference>
<keyword evidence="2" id="KW-1185">Reference proteome</keyword>